<accession>A0ABU3R967</accession>
<gene>
    <name evidence="1" type="ORF">RQP52_06955</name>
</gene>
<protein>
    <submittedName>
        <fullName evidence="1">Uncharacterized protein</fullName>
    </submittedName>
</protein>
<organism evidence="1 2">
    <name type="scientific">Paenibacillus violae</name>
    <dbReference type="NCBI Taxonomy" id="3077234"/>
    <lineage>
        <taxon>Bacteria</taxon>
        <taxon>Bacillati</taxon>
        <taxon>Bacillota</taxon>
        <taxon>Bacilli</taxon>
        <taxon>Bacillales</taxon>
        <taxon>Paenibacillaceae</taxon>
        <taxon>Paenibacillus</taxon>
    </lineage>
</organism>
<dbReference type="EMBL" id="JAWCUD010000001">
    <property type="protein sequence ID" value="MDU0200825.1"/>
    <property type="molecule type" value="Genomic_DNA"/>
</dbReference>
<evidence type="ECO:0000313" key="2">
    <source>
        <dbReference type="Proteomes" id="UP001260980"/>
    </source>
</evidence>
<sequence length="64" mass="7302">MNNPSIDNKVAAIEFYNLQVNNLSEILCDAMKIILQNNQEIFLDSSFLGINIGQSEVEKLWRDS</sequence>
<reference evidence="1 2" key="1">
    <citation type="submission" date="2023-10" db="EMBL/GenBank/DDBJ databases">
        <title>Paenibacillus strain PFR10 Genome sequencing and assembly.</title>
        <authorList>
            <person name="Kim I."/>
        </authorList>
    </citation>
    <scope>NUCLEOTIDE SEQUENCE [LARGE SCALE GENOMIC DNA]</scope>
    <source>
        <strain evidence="1 2">PFR10</strain>
    </source>
</reference>
<dbReference type="Proteomes" id="UP001260980">
    <property type="component" value="Unassembled WGS sequence"/>
</dbReference>
<proteinExistence type="predicted"/>
<keyword evidence="2" id="KW-1185">Reference proteome</keyword>
<evidence type="ECO:0000313" key="1">
    <source>
        <dbReference type="EMBL" id="MDU0200825.1"/>
    </source>
</evidence>
<name>A0ABU3R967_9BACL</name>
<comment type="caution">
    <text evidence="1">The sequence shown here is derived from an EMBL/GenBank/DDBJ whole genome shotgun (WGS) entry which is preliminary data.</text>
</comment>